<dbReference type="GO" id="GO:0004308">
    <property type="term" value="F:exo-alpha-sialidase activity"/>
    <property type="evidence" value="ECO:0007669"/>
    <property type="project" value="UniProtKB-EC"/>
</dbReference>
<evidence type="ECO:0000313" key="7">
    <source>
        <dbReference type="Proteomes" id="UP000192796"/>
    </source>
</evidence>
<keyword evidence="7" id="KW-1185">Reference proteome</keyword>
<dbReference type="EMBL" id="LVYD01000064">
    <property type="protein sequence ID" value="OQP60405.1"/>
    <property type="molecule type" value="Genomic_DNA"/>
</dbReference>
<name>A0A1V9FPW7_9BACT</name>
<dbReference type="OrthoDB" id="7294637at2"/>
<dbReference type="Proteomes" id="UP000192796">
    <property type="component" value="Unassembled WGS sequence"/>
</dbReference>
<evidence type="ECO:0000256" key="4">
    <source>
        <dbReference type="SAM" id="SignalP"/>
    </source>
</evidence>
<dbReference type="RefSeq" id="WP_081153388.1">
    <property type="nucleotide sequence ID" value="NZ_LVYD01000064.1"/>
</dbReference>
<feature type="signal peptide" evidence="4">
    <location>
        <begin position="1"/>
        <end position="25"/>
    </location>
</feature>
<dbReference type="GO" id="GO:0016020">
    <property type="term" value="C:membrane"/>
    <property type="evidence" value="ECO:0007669"/>
    <property type="project" value="TreeGrafter"/>
</dbReference>
<organism evidence="6 7">
    <name type="scientific">Niastella vici</name>
    <dbReference type="NCBI Taxonomy" id="1703345"/>
    <lineage>
        <taxon>Bacteria</taxon>
        <taxon>Pseudomonadati</taxon>
        <taxon>Bacteroidota</taxon>
        <taxon>Chitinophagia</taxon>
        <taxon>Chitinophagales</taxon>
        <taxon>Chitinophagaceae</taxon>
        <taxon>Niastella</taxon>
    </lineage>
</organism>
<dbReference type="GO" id="GO:0006689">
    <property type="term" value="P:ganglioside catabolic process"/>
    <property type="evidence" value="ECO:0007669"/>
    <property type="project" value="TreeGrafter"/>
</dbReference>
<gene>
    <name evidence="6" type="ORF">A3860_34055</name>
</gene>
<evidence type="ECO:0000256" key="2">
    <source>
        <dbReference type="ARBA" id="ARBA00009348"/>
    </source>
</evidence>
<comment type="catalytic activity">
    <reaction evidence="1">
        <text>Hydrolysis of alpha-(2-&gt;3)-, alpha-(2-&gt;6)-, alpha-(2-&gt;8)- glycosidic linkages of terminal sialic acid residues in oligosaccharides, glycoproteins, glycolipids, colominic acid and synthetic substrates.</text>
        <dbReference type="EC" id="3.2.1.18"/>
    </reaction>
</comment>
<dbReference type="InterPro" id="IPR026856">
    <property type="entry name" value="Sialidase_fam"/>
</dbReference>
<evidence type="ECO:0000256" key="3">
    <source>
        <dbReference type="ARBA" id="ARBA00012733"/>
    </source>
</evidence>
<reference evidence="6 7" key="1">
    <citation type="submission" date="2016-03" db="EMBL/GenBank/DDBJ databases">
        <title>Niastella vici sp. nov., isolated from farmland soil.</title>
        <authorList>
            <person name="Chen L."/>
            <person name="Wang D."/>
            <person name="Yang S."/>
            <person name="Wang G."/>
        </authorList>
    </citation>
    <scope>NUCLEOTIDE SEQUENCE [LARGE SCALE GENOMIC DNA]</scope>
    <source>
        <strain evidence="6 7">DJ57</strain>
    </source>
</reference>
<dbReference type="PANTHER" id="PTHR10628:SF30">
    <property type="entry name" value="EXO-ALPHA-SIALIDASE"/>
    <property type="match status" value="1"/>
</dbReference>
<proteinExistence type="inferred from homology"/>
<dbReference type="InterPro" id="IPR011040">
    <property type="entry name" value="Sialidase"/>
</dbReference>
<dbReference type="Gene3D" id="2.120.10.10">
    <property type="match status" value="1"/>
</dbReference>
<dbReference type="AlphaFoldDB" id="A0A1V9FPW7"/>
<protein>
    <recommendedName>
        <fullName evidence="3">exo-alpha-sialidase</fullName>
        <ecNumber evidence="3">3.2.1.18</ecNumber>
    </recommendedName>
</protein>
<evidence type="ECO:0000256" key="1">
    <source>
        <dbReference type="ARBA" id="ARBA00000427"/>
    </source>
</evidence>
<keyword evidence="6" id="KW-0378">Hydrolase</keyword>
<dbReference type="InterPro" id="IPR036278">
    <property type="entry name" value="Sialidase_sf"/>
</dbReference>
<dbReference type="Pfam" id="PF13088">
    <property type="entry name" value="BNR_2"/>
    <property type="match status" value="1"/>
</dbReference>
<comment type="similarity">
    <text evidence="2">Belongs to the glycosyl hydrolase 33 family.</text>
</comment>
<dbReference type="EC" id="3.2.1.18" evidence="3"/>
<feature type="domain" description="Sialidase" evidence="5">
    <location>
        <begin position="58"/>
        <end position="363"/>
    </location>
</feature>
<evidence type="ECO:0000259" key="5">
    <source>
        <dbReference type="Pfam" id="PF13088"/>
    </source>
</evidence>
<comment type="caution">
    <text evidence="6">The sequence shown here is derived from an EMBL/GenBank/DDBJ whole genome shotgun (WGS) entry which is preliminary data.</text>
</comment>
<feature type="chain" id="PRO_5012008969" description="exo-alpha-sialidase" evidence="4">
    <location>
        <begin position="26"/>
        <end position="391"/>
    </location>
</feature>
<sequence length="391" mass="43047">MQSRINYCSLISLVTLLWTAFPVRAQTTAKPDTMALFVSGTDGYMSYRIPAIVTTIKGTLLAFCEGRKNNAADAGDIDILVKRSTDGGRTWSAQQVIWNDSTNTCGNPCPVVDEITGAICLLMTHNLGDDKEGDIIKKLSRSTRTVWISRSNDDGITWPVPEDITATTKKKEWGWYATGPGIGIQIKYGAHKGRLVIPCDYSYDDSTSIPKQGHPNMGSHSIYSDDHGATWKLGGTITPKMNECQLVEVADGNGTLLMNMRSYFQHNCRAQSISYDGGITWTAPVDVPALVEPVCQASIIRYAWPVKKAKSCVLFLNPASAKRMNMTIRASYDEGQTWPVIRTLYAGPSAYSCMTLLPDGTINCLYEAGVKNPYETIVFEKLKAKELLNNK</sequence>
<dbReference type="PANTHER" id="PTHR10628">
    <property type="entry name" value="SIALIDASE"/>
    <property type="match status" value="1"/>
</dbReference>
<accession>A0A1V9FPW7</accession>
<dbReference type="GO" id="GO:0005737">
    <property type="term" value="C:cytoplasm"/>
    <property type="evidence" value="ECO:0007669"/>
    <property type="project" value="TreeGrafter"/>
</dbReference>
<keyword evidence="4" id="KW-0732">Signal</keyword>
<dbReference type="CDD" id="cd15482">
    <property type="entry name" value="Sialidase_non-viral"/>
    <property type="match status" value="1"/>
</dbReference>
<dbReference type="STRING" id="1703345.A3860_34055"/>
<dbReference type="SUPFAM" id="SSF50939">
    <property type="entry name" value="Sialidases"/>
    <property type="match status" value="1"/>
</dbReference>
<dbReference type="GO" id="GO:0009313">
    <property type="term" value="P:oligosaccharide catabolic process"/>
    <property type="evidence" value="ECO:0007669"/>
    <property type="project" value="TreeGrafter"/>
</dbReference>
<evidence type="ECO:0000313" key="6">
    <source>
        <dbReference type="EMBL" id="OQP60405.1"/>
    </source>
</evidence>